<name>A0A183JIU4_9TREM</name>
<dbReference type="AlphaFoldDB" id="A0A183JIU4"/>
<sequence length="55" mass="5845">MKISPGNNSEANCSNPNSLPTQIPDLLEFEFSLGSHVYVGIVDKSGSVSRAFFAA</sequence>
<reference evidence="1 2" key="2">
    <citation type="submission" date="2018-11" db="EMBL/GenBank/DDBJ databases">
        <authorList>
            <consortium name="Pathogen Informatics"/>
        </authorList>
    </citation>
    <scope>NUCLEOTIDE SEQUENCE [LARGE SCALE GENOMIC DNA]</scope>
    <source>
        <strain evidence="1">Dakar</strain>
        <strain evidence="2">Dakar, Senegal</strain>
    </source>
</reference>
<protein>
    <submittedName>
        <fullName evidence="3">LNS2 domain-containing protein</fullName>
    </submittedName>
</protein>
<proteinExistence type="predicted"/>
<organism evidence="3">
    <name type="scientific">Schistosoma curassoni</name>
    <dbReference type="NCBI Taxonomy" id="6186"/>
    <lineage>
        <taxon>Eukaryota</taxon>
        <taxon>Metazoa</taxon>
        <taxon>Spiralia</taxon>
        <taxon>Lophotrochozoa</taxon>
        <taxon>Platyhelminthes</taxon>
        <taxon>Trematoda</taxon>
        <taxon>Digenea</taxon>
        <taxon>Strigeidida</taxon>
        <taxon>Schistosomatoidea</taxon>
        <taxon>Schistosomatidae</taxon>
        <taxon>Schistosoma</taxon>
    </lineage>
</organism>
<accession>A0A183JIU4</accession>
<gene>
    <name evidence="1" type="ORF">SCUD_LOCUS2619</name>
</gene>
<evidence type="ECO:0000313" key="3">
    <source>
        <dbReference type="WBParaSite" id="SCUD_0000261801-mRNA-1"/>
    </source>
</evidence>
<dbReference type="Proteomes" id="UP000279833">
    <property type="component" value="Unassembled WGS sequence"/>
</dbReference>
<keyword evidence="2" id="KW-1185">Reference proteome</keyword>
<dbReference type="EMBL" id="UZAK01002613">
    <property type="protein sequence ID" value="VDO75799.1"/>
    <property type="molecule type" value="Genomic_DNA"/>
</dbReference>
<reference evidence="3" key="1">
    <citation type="submission" date="2016-06" db="UniProtKB">
        <authorList>
            <consortium name="WormBaseParasite"/>
        </authorList>
    </citation>
    <scope>IDENTIFICATION</scope>
</reference>
<evidence type="ECO:0000313" key="2">
    <source>
        <dbReference type="Proteomes" id="UP000279833"/>
    </source>
</evidence>
<evidence type="ECO:0000313" key="1">
    <source>
        <dbReference type="EMBL" id="VDO75799.1"/>
    </source>
</evidence>
<dbReference type="WBParaSite" id="SCUD_0000261801-mRNA-1">
    <property type="protein sequence ID" value="SCUD_0000261801-mRNA-1"/>
    <property type="gene ID" value="SCUD_0000261801"/>
</dbReference>